<evidence type="ECO:0000313" key="2">
    <source>
        <dbReference type="Proteomes" id="UP000027604"/>
    </source>
</evidence>
<gene>
    <name evidence="1" type="ORF">GJA_17</name>
</gene>
<dbReference type="Pfam" id="PF05932">
    <property type="entry name" value="CesT"/>
    <property type="match status" value="1"/>
</dbReference>
<dbReference type="GO" id="GO:0030254">
    <property type="term" value="P:protein secretion by the type III secretion system"/>
    <property type="evidence" value="ECO:0007669"/>
    <property type="project" value="InterPro"/>
</dbReference>
<organism evidence="1 2">
    <name type="scientific">Janthinobacterium agaricidamnosum NBRC 102515 = DSM 9628</name>
    <dbReference type="NCBI Taxonomy" id="1349767"/>
    <lineage>
        <taxon>Bacteria</taxon>
        <taxon>Pseudomonadati</taxon>
        <taxon>Pseudomonadota</taxon>
        <taxon>Betaproteobacteria</taxon>
        <taxon>Burkholderiales</taxon>
        <taxon>Oxalobacteraceae</taxon>
        <taxon>Janthinobacterium</taxon>
    </lineage>
</organism>
<dbReference type="Proteomes" id="UP000027604">
    <property type="component" value="Chromosome I"/>
</dbReference>
<dbReference type="KEGG" id="jag:GJA_17"/>
<sequence length="134" mass="15623">MDLHWNDNIIIITDNEKREWRLDTGMTMEILAISVPVLKINPANEEMRDWMKLNLEFEKMKGSWVAFDAKDGSLQLCSSLNLSVITIEWLEAVMTHMLKLSGELVSILDAYKKQQLSKPDLSKNARHRMFQHHL</sequence>
<protein>
    <submittedName>
        <fullName evidence="1">Uncharacterized protein</fullName>
    </submittedName>
</protein>
<dbReference type="InterPro" id="IPR010261">
    <property type="entry name" value="Tir_chaperone"/>
</dbReference>
<name>W0UZ99_9BURK</name>
<dbReference type="HOGENOM" id="CLU_1893384_0_0_4"/>
<dbReference type="AlphaFoldDB" id="W0UZ99"/>
<dbReference type="CDD" id="cd17024">
    <property type="entry name" value="T3SC_IA_DspF-like"/>
    <property type="match status" value="1"/>
</dbReference>
<reference evidence="1 2" key="1">
    <citation type="journal article" date="2015" name="Genome Announc.">
        <title>Genome Sequence of Mushroom Soft-Rot Pathogen Janthinobacterium agaricidamnosum.</title>
        <authorList>
            <person name="Graupner K."/>
            <person name="Lackner G."/>
            <person name="Hertweck C."/>
        </authorList>
    </citation>
    <scope>NUCLEOTIDE SEQUENCE [LARGE SCALE GENOMIC DNA]</scope>
    <source>
        <strain evidence="2">NBRC 102515 / DSM 9628</strain>
    </source>
</reference>
<accession>W0UZ99</accession>
<dbReference type="Gene3D" id="3.30.1460.10">
    <property type="match status" value="1"/>
</dbReference>
<proteinExistence type="predicted"/>
<keyword evidence="2" id="KW-1185">Reference proteome</keyword>
<dbReference type="SUPFAM" id="SSF69635">
    <property type="entry name" value="Type III secretory system chaperone-like"/>
    <property type="match status" value="1"/>
</dbReference>
<dbReference type="EMBL" id="HG322949">
    <property type="protein sequence ID" value="CDG80685.1"/>
    <property type="molecule type" value="Genomic_DNA"/>
</dbReference>
<evidence type="ECO:0000313" key="1">
    <source>
        <dbReference type="EMBL" id="CDG80685.1"/>
    </source>
</evidence>